<evidence type="ECO:0008006" key="5">
    <source>
        <dbReference type="Google" id="ProtNLM"/>
    </source>
</evidence>
<gene>
    <name evidence="3" type="ORF">FS320_36190</name>
</gene>
<dbReference type="Proteomes" id="UP000403266">
    <property type="component" value="Unassembled WGS sequence"/>
</dbReference>
<feature type="region of interest" description="Disordered" evidence="1">
    <location>
        <begin position="45"/>
        <end position="64"/>
    </location>
</feature>
<evidence type="ECO:0000313" key="3">
    <source>
        <dbReference type="EMBL" id="MPR30333.1"/>
    </source>
</evidence>
<dbReference type="RefSeq" id="WP_152717179.1">
    <property type="nucleotide sequence ID" value="NZ_VOSJ01000378.1"/>
</dbReference>
<keyword evidence="2" id="KW-0732">Signal</keyword>
<evidence type="ECO:0000313" key="4">
    <source>
        <dbReference type="Proteomes" id="UP000403266"/>
    </source>
</evidence>
<protein>
    <recommendedName>
        <fullName evidence="5">DUF4148 domain-containing protein</fullName>
    </recommendedName>
</protein>
<dbReference type="EMBL" id="VOSK01000347">
    <property type="protein sequence ID" value="MPR30333.1"/>
    <property type="molecule type" value="Genomic_DNA"/>
</dbReference>
<feature type="signal peptide" evidence="2">
    <location>
        <begin position="1"/>
        <end position="22"/>
    </location>
</feature>
<feature type="chain" id="PRO_5030135759" description="DUF4148 domain-containing protein" evidence="2">
    <location>
        <begin position="23"/>
        <end position="89"/>
    </location>
</feature>
<comment type="caution">
    <text evidence="3">The sequence shown here is derived from an EMBL/GenBank/DDBJ whole genome shotgun (WGS) entry which is preliminary data.</text>
</comment>
<reference evidence="3 4" key="1">
    <citation type="journal article" date="2019" name="Syst. Appl. Microbiol.">
        <title>Microvirga tunisiensis sp. nov., a root nodule symbiotic bacterium isolated from Lupinus micranthus and L. luteus grown in Northern Tunisia.</title>
        <authorList>
            <person name="Msaddak A."/>
            <person name="Rejili M."/>
            <person name="Duran D."/>
            <person name="Mars M."/>
            <person name="Palacios J.M."/>
            <person name="Ruiz-Argueso T."/>
            <person name="Rey L."/>
            <person name="Imperial J."/>
        </authorList>
    </citation>
    <scope>NUCLEOTIDE SEQUENCE [LARGE SCALE GENOMIC DNA]</scope>
    <source>
        <strain evidence="3 4">Lmie10</strain>
    </source>
</reference>
<evidence type="ECO:0000256" key="2">
    <source>
        <dbReference type="SAM" id="SignalP"/>
    </source>
</evidence>
<dbReference type="OrthoDB" id="8019897at2"/>
<proteinExistence type="predicted"/>
<evidence type="ECO:0000256" key="1">
    <source>
        <dbReference type="SAM" id="MobiDB-lite"/>
    </source>
</evidence>
<accession>A0A5N7MTM8</accession>
<organism evidence="3 4">
    <name type="scientific">Microvirga tunisiensis</name>
    <dbReference type="NCBI Taxonomy" id="2108360"/>
    <lineage>
        <taxon>Bacteria</taxon>
        <taxon>Pseudomonadati</taxon>
        <taxon>Pseudomonadota</taxon>
        <taxon>Alphaproteobacteria</taxon>
        <taxon>Hyphomicrobiales</taxon>
        <taxon>Methylobacteriaceae</taxon>
        <taxon>Microvirga</taxon>
    </lineage>
</organism>
<keyword evidence="4" id="KW-1185">Reference proteome</keyword>
<sequence>MMHRYLQLIILGSLIAAGPALAQESNRPFTPSGEIQIPSGAEIDRMLDSNTVPPPAKEFSPNDAKAIQQMDQRAKRIDEKVMKGICTDC</sequence>
<dbReference type="AlphaFoldDB" id="A0A5N7MTM8"/>
<name>A0A5N7MTM8_9HYPH</name>